<evidence type="ECO:0000313" key="1">
    <source>
        <dbReference type="EMBL" id="QQR28780.1"/>
    </source>
</evidence>
<protein>
    <submittedName>
        <fullName evidence="1">Uncharacterized protein</fullName>
    </submittedName>
</protein>
<name>A0AA92L3I8_9FIRM</name>
<sequence>MRAIIMLLSHKKYPSGITEREKMKKSCKKSTGGLDNWEDEVYNNILYHHR</sequence>
<gene>
    <name evidence="1" type="ORF">I5Q82_11785</name>
</gene>
<dbReference type="Proteomes" id="UP000596035">
    <property type="component" value="Chromosome"/>
</dbReference>
<dbReference type="RefSeq" id="WP_157767183.1">
    <property type="nucleotide sequence ID" value="NZ_CAJTCQ010000002.1"/>
</dbReference>
<proteinExistence type="predicted"/>
<evidence type="ECO:0000313" key="2">
    <source>
        <dbReference type="Proteomes" id="UP000596035"/>
    </source>
</evidence>
<dbReference type="AlphaFoldDB" id="A0AA92L3I8"/>
<organism evidence="1 2">
    <name type="scientific">Acutalibacter muris</name>
    <dbReference type="NCBI Taxonomy" id="1796620"/>
    <lineage>
        <taxon>Bacteria</taxon>
        <taxon>Bacillati</taxon>
        <taxon>Bacillota</taxon>
        <taxon>Clostridia</taxon>
        <taxon>Eubacteriales</taxon>
        <taxon>Acutalibacteraceae</taxon>
        <taxon>Acutalibacter</taxon>
    </lineage>
</organism>
<dbReference type="EMBL" id="CP065321">
    <property type="protein sequence ID" value="QQR28780.1"/>
    <property type="molecule type" value="Genomic_DNA"/>
</dbReference>
<reference evidence="1 2" key="1">
    <citation type="submission" date="2020-11" db="EMBL/GenBank/DDBJ databases">
        <title>Closed and high quality bacterial genomes of the OMM12 community.</title>
        <authorList>
            <person name="Marbouty M."/>
            <person name="Lamy-Besnier Q."/>
            <person name="Debarbieux L."/>
            <person name="Koszul R."/>
        </authorList>
    </citation>
    <scope>NUCLEOTIDE SEQUENCE [LARGE SCALE GENOMIC DNA]</scope>
    <source>
        <strain evidence="1 2">KB18</strain>
    </source>
</reference>
<accession>A0AA92L3I8</accession>